<sequence length="241" mass="28002">MGDTINLNTIIAEANSLETIERQLLELNGKPLTTPNDVNTISTRNNNNTSVQKCYRCGFEGNQMHHQCQAKNVICHKCNRIGQYARCCLRKQDNDSTNRKRSQRLAPYKKFKPFKRSTKTPARGICSIETEEEQISHLDNDEDKVECEAQKSNWQQDLLDYQMMYNSTPHSVTGKTPCELFFRRQFRDKLPSAFHLESITTDQEIIERDKIEKDKGKQYGDRKRKANEDIGINIGDKVYEF</sequence>
<evidence type="ECO:0008006" key="3">
    <source>
        <dbReference type="Google" id="ProtNLM"/>
    </source>
</evidence>
<dbReference type="AlphaFoldDB" id="A0ABD1E9F5"/>
<reference evidence="1 2" key="1">
    <citation type="submission" date="2024-05" db="EMBL/GenBank/DDBJ databases">
        <title>Genetic variation in Jamaican populations of the coffee berry borer (Hypothenemus hampei).</title>
        <authorList>
            <person name="Errbii M."/>
            <person name="Myrie A."/>
        </authorList>
    </citation>
    <scope>NUCLEOTIDE SEQUENCE [LARGE SCALE GENOMIC DNA]</scope>
    <source>
        <strain evidence="1">JA-Hopewell-2020-01-JO</strain>
        <tissue evidence="1">Whole body</tissue>
    </source>
</reference>
<accession>A0ABD1E9F5</accession>
<evidence type="ECO:0000313" key="1">
    <source>
        <dbReference type="EMBL" id="KAL1489731.1"/>
    </source>
</evidence>
<protein>
    <recommendedName>
        <fullName evidence="3">CCHC-type domain-containing protein</fullName>
    </recommendedName>
</protein>
<keyword evidence="2" id="KW-1185">Reference proteome</keyword>
<dbReference type="EMBL" id="JBDJPC010000011">
    <property type="protein sequence ID" value="KAL1489731.1"/>
    <property type="molecule type" value="Genomic_DNA"/>
</dbReference>
<dbReference type="Proteomes" id="UP001566132">
    <property type="component" value="Unassembled WGS sequence"/>
</dbReference>
<evidence type="ECO:0000313" key="2">
    <source>
        <dbReference type="Proteomes" id="UP001566132"/>
    </source>
</evidence>
<dbReference type="InterPro" id="IPR036397">
    <property type="entry name" value="RNaseH_sf"/>
</dbReference>
<comment type="caution">
    <text evidence="1">The sequence shown here is derived from an EMBL/GenBank/DDBJ whole genome shotgun (WGS) entry which is preliminary data.</text>
</comment>
<organism evidence="1 2">
    <name type="scientific">Hypothenemus hampei</name>
    <name type="common">Coffee berry borer</name>
    <dbReference type="NCBI Taxonomy" id="57062"/>
    <lineage>
        <taxon>Eukaryota</taxon>
        <taxon>Metazoa</taxon>
        <taxon>Ecdysozoa</taxon>
        <taxon>Arthropoda</taxon>
        <taxon>Hexapoda</taxon>
        <taxon>Insecta</taxon>
        <taxon>Pterygota</taxon>
        <taxon>Neoptera</taxon>
        <taxon>Endopterygota</taxon>
        <taxon>Coleoptera</taxon>
        <taxon>Polyphaga</taxon>
        <taxon>Cucujiformia</taxon>
        <taxon>Curculionidae</taxon>
        <taxon>Scolytinae</taxon>
        <taxon>Hypothenemus</taxon>
    </lineage>
</organism>
<name>A0ABD1E9F5_HYPHA</name>
<proteinExistence type="predicted"/>
<dbReference type="Gene3D" id="3.30.420.10">
    <property type="entry name" value="Ribonuclease H-like superfamily/Ribonuclease H"/>
    <property type="match status" value="1"/>
</dbReference>
<gene>
    <name evidence="1" type="ORF">ABEB36_013666</name>
</gene>